<name>A0A8X6IDK9_NEPPI</name>
<organism evidence="1 2">
    <name type="scientific">Nephila pilipes</name>
    <name type="common">Giant wood spider</name>
    <name type="synonym">Nephila maculata</name>
    <dbReference type="NCBI Taxonomy" id="299642"/>
    <lineage>
        <taxon>Eukaryota</taxon>
        <taxon>Metazoa</taxon>
        <taxon>Ecdysozoa</taxon>
        <taxon>Arthropoda</taxon>
        <taxon>Chelicerata</taxon>
        <taxon>Arachnida</taxon>
        <taxon>Araneae</taxon>
        <taxon>Araneomorphae</taxon>
        <taxon>Entelegynae</taxon>
        <taxon>Araneoidea</taxon>
        <taxon>Nephilidae</taxon>
        <taxon>Nephila</taxon>
    </lineage>
</organism>
<dbReference type="Proteomes" id="UP000887013">
    <property type="component" value="Unassembled WGS sequence"/>
</dbReference>
<dbReference type="AlphaFoldDB" id="A0A8X6IDK9"/>
<dbReference type="EMBL" id="BMAW01043723">
    <property type="protein sequence ID" value="GFS40815.1"/>
    <property type="molecule type" value="Genomic_DNA"/>
</dbReference>
<gene>
    <name evidence="1" type="ORF">NPIL_75251</name>
</gene>
<evidence type="ECO:0000313" key="1">
    <source>
        <dbReference type="EMBL" id="GFS40815.1"/>
    </source>
</evidence>
<keyword evidence="2" id="KW-1185">Reference proteome</keyword>
<accession>A0A8X6IDK9</accession>
<sequence length="72" mass="8232">MSTDCFIRVIKDTEMQQATRRTAMRDLKYVHLYDIKFEAAGYALRTINVLGYQGYAADVTHLCKLGTRLITA</sequence>
<comment type="caution">
    <text evidence="1">The sequence shown here is derived from an EMBL/GenBank/DDBJ whole genome shotgun (WGS) entry which is preliminary data.</text>
</comment>
<evidence type="ECO:0000313" key="2">
    <source>
        <dbReference type="Proteomes" id="UP000887013"/>
    </source>
</evidence>
<reference evidence="1" key="1">
    <citation type="submission" date="2020-08" db="EMBL/GenBank/DDBJ databases">
        <title>Multicomponent nature underlies the extraordinary mechanical properties of spider dragline silk.</title>
        <authorList>
            <person name="Kono N."/>
            <person name="Nakamura H."/>
            <person name="Mori M."/>
            <person name="Yoshida Y."/>
            <person name="Ohtoshi R."/>
            <person name="Malay A.D."/>
            <person name="Moran D.A.P."/>
            <person name="Tomita M."/>
            <person name="Numata K."/>
            <person name="Arakawa K."/>
        </authorList>
    </citation>
    <scope>NUCLEOTIDE SEQUENCE</scope>
</reference>
<proteinExistence type="predicted"/>
<protein>
    <submittedName>
        <fullName evidence="1">Uncharacterized protein</fullName>
    </submittedName>
</protein>